<keyword evidence="3" id="KW-1185">Reference proteome</keyword>
<gene>
    <name evidence="2" type="ORF">CLOSTMETH_00223</name>
</gene>
<dbReference type="EMBL" id="ACEC01000009">
    <property type="protein sequence ID" value="EEG32134.1"/>
    <property type="molecule type" value="Genomic_DNA"/>
</dbReference>
<organism evidence="2 3">
    <name type="scientific">[Clostridium] methylpentosum DSM 5476</name>
    <dbReference type="NCBI Taxonomy" id="537013"/>
    <lineage>
        <taxon>Bacteria</taxon>
        <taxon>Bacillati</taxon>
        <taxon>Bacillota</taxon>
        <taxon>Clostridia</taxon>
        <taxon>Eubacteriales</taxon>
        <taxon>Oscillospiraceae</taxon>
        <taxon>Oscillospiraceae incertae sedis</taxon>
    </lineage>
</organism>
<evidence type="ECO:0000313" key="3">
    <source>
        <dbReference type="Proteomes" id="UP000003340"/>
    </source>
</evidence>
<feature type="region of interest" description="Disordered" evidence="1">
    <location>
        <begin position="1"/>
        <end position="42"/>
    </location>
</feature>
<dbReference type="Proteomes" id="UP000003340">
    <property type="component" value="Unassembled WGS sequence"/>
</dbReference>
<sequence length="42" mass="4687">MPYGGPKNARATKRESTCSPRQFHSQRVSSKQIFGPRCSSDC</sequence>
<reference evidence="2 3" key="2">
    <citation type="submission" date="2009-02" db="EMBL/GenBank/DDBJ databases">
        <title>Draft genome sequence of Clostridium methylpentosum (DSM 5476).</title>
        <authorList>
            <person name="Sudarsanam P."/>
            <person name="Ley R."/>
            <person name="Guruge J."/>
            <person name="Turnbaugh P.J."/>
            <person name="Mahowald M."/>
            <person name="Liep D."/>
            <person name="Gordon J."/>
        </authorList>
    </citation>
    <scope>NUCLEOTIDE SEQUENCE [LARGE SCALE GENOMIC DNA]</scope>
    <source>
        <strain evidence="2 3">DSM 5476</strain>
    </source>
</reference>
<dbReference type="AlphaFoldDB" id="C0E8S8"/>
<dbReference type="HOGENOM" id="CLU_3249568_0_0_9"/>
<proteinExistence type="predicted"/>
<evidence type="ECO:0000256" key="1">
    <source>
        <dbReference type="SAM" id="MobiDB-lite"/>
    </source>
</evidence>
<accession>C0E8S8</accession>
<protein>
    <submittedName>
        <fullName evidence="2">Uncharacterized protein</fullName>
    </submittedName>
</protein>
<comment type="caution">
    <text evidence="2">The sequence shown here is derived from an EMBL/GenBank/DDBJ whole genome shotgun (WGS) entry which is preliminary data.</text>
</comment>
<name>C0E8S8_9FIRM</name>
<feature type="compositionally biased region" description="Polar residues" evidence="1">
    <location>
        <begin position="17"/>
        <end position="32"/>
    </location>
</feature>
<reference evidence="2 3" key="1">
    <citation type="submission" date="2009-01" db="EMBL/GenBank/DDBJ databases">
        <authorList>
            <person name="Fulton L."/>
            <person name="Clifton S."/>
            <person name="Fulton B."/>
            <person name="Xu J."/>
            <person name="Minx P."/>
            <person name="Pepin K.H."/>
            <person name="Johnson M."/>
            <person name="Bhonagiri V."/>
            <person name="Nash W.E."/>
            <person name="Mardis E.R."/>
            <person name="Wilson R.K."/>
        </authorList>
    </citation>
    <scope>NUCLEOTIDE SEQUENCE [LARGE SCALE GENOMIC DNA]</scope>
    <source>
        <strain evidence="2 3">DSM 5476</strain>
    </source>
</reference>
<evidence type="ECO:0000313" key="2">
    <source>
        <dbReference type="EMBL" id="EEG32134.1"/>
    </source>
</evidence>